<dbReference type="Pfam" id="PF02378">
    <property type="entry name" value="PTS_EIIC"/>
    <property type="match status" value="1"/>
</dbReference>
<feature type="transmembrane region" description="Helical" evidence="9">
    <location>
        <begin position="290"/>
        <end position="312"/>
    </location>
</feature>
<evidence type="ECO:0000256" key="8">
    <source>
        <dbReference type="PIRNR" id="PIRNR006351"/>
    </source>
</evidence>
<comment type="function">
    <text evidence="8">The phosphoenolpyruvate-dependent sugar phosphotransferase system (PTS), a major carbohydrate active -transport system, catalyzes the phosphorylation of incoming sugar substrates concomitant with their translocation across the cell membrane.</text>
</comment>
<feature type="transmembrane region" description="Helical" evidence="9">
    <location>
        <begin position="83"/>
        <end position="105"/>
    </location>
</feature>
<evidence type="ECO:0000313" key="11">
    <source>
        <dbReference type="EMBL" id="MBS4884034.1"/>
    </source>
</evidence>
<dbReference type="PANTHER" id="PTHR33989:SF4">
    <property type="entry name" value="PTS SYSTEM N,N'-DIACETYLCHITOBIOSE-SPECIFIC EIIC COMPONENT"/>
    <property type="match status" value="1"/>
</dbReference>
<evidence type="ECO:0000259" key="10">
    <source>
        <dbReference type="PROSITE" id="PS51105"/>
    </source>
</evidence>
<dbReference type="EMBL" id="JAGZMZ010000008">
    <property type="protein sequence ID" value="MBS4884034.1"/>
    <property type="molecule type" value="Genomic_DNA"/>
</dbReference>
<feature type="domain" description="PTS EIIC type-3" evidence="10">
    <location>
        <begin position="8"/>
        <end position="417"/>
    </location>
</feature>
<dbReference type="InterPro" id="IPR004796">
    <property type="entry name" value="PTS_IIC_cello"/>
</dbReference>
<accession>A0A415NZ06</accession>
<keyword evidence="2 8" id="KW-0813">Transport</keyword>
<dbReference type="InterPro" id="IPR004501">
    <property type="entry name" value="PTS_EIIC_3"/>
</dbReference>
<organism evidence="12 13">
    <name type="scientific">Amedibacillus dolichus</name>
    <dbReference type="NCBI Taxonomy" id="31971"/>
    <lineage>
        <taxon>Bacteria</taxon>
        <taxon>Bacillati</taxon>
        <taxon>Bacillota</taxon>
        <taxon>Erysipelotrichia</taxon>
        <taxon>Erysipelotrichales</taxon>
        <taxon>Erysipelotrichaceae</taxon>
        <taxon>Amedibacillus</taxon>
    </lineage>
</organism>
<dbReference type="RefSeq" id="WP_004798755.1">
    <property type="nucleotide sequence ID" value="NZ_CABKNA010000005.1"/>
</dbReference>
<evidence type="ECO:0000256" key="4">
    <source>
        <dbReference type="ARBA" id="ARBA00022597"/>
    </source>
</evidence>
<dbReference type="GO" id="GO:1902815">
    <property type="term" value="P:N,N'-diacetylchitobiose import"/>
    <property type="evidence" value="ECO:0007669"/>
    <property type="project" value="TreeGrafter"/>
</dbReference>
<reference evidence="12 13" key="1">
    <citation type="submission" date="2018-08" db="EMBL/GenBank/DDBJ databases">
        <title>A genome reference for cultivated species of the human gut microbiota.</title>
        <authorList>
            <person name="Zou Y."/>
            <person name="Xue W."/>
            <person name="Luo G."/>
        </authorList>
    </citation>
    <scope>NUCLEOTIDE SEQUENCE [LARGE SCALE GENOMIC DNA]</scope>
    <source>
        <strain evidence="12 13">AF35-6BH</strain>
    </source>
</reference>
<dbReference type="EMBL" id="QRPK01000103">
    <property type="protein sequence ID" value="RHM05723.1"/>
    <property type="molecule type" value="Genomic_DNA"/>
</dbReference>
<dbReference type="GO" id="GO:0008982">
    <property type="term" value="F:protein-N(PI)-phosphohistidine-sugar phosphotransferase activity"/>
    <property type="evidence" value="ECO:0007669"/>
    <property type="project" value="UniProtKB-UniRule"/>
</dbReference>
<feature type="transmembrane region" description="Helical" evidence="9">
    <location>
        <begin position="261"/>
        <end position="284"/>
    </location>
</feature>
<dbReference type="PANTHER" id="PTHR33989">
    <property type="match status" value="1"/>
</dbReference>
<dbReference type="GO" id="GO:0009401">
    <property type="term" value="P:phosphoenolpyruvate-dependent sugar phosphotransferase system"/>
    <property type="evidence" value="ECO:0007669"/>
    <property type="project" value="InterPro"/>
</dbReference>
<reference evidence="11" key="2">
    <citation type="submission" date="2021-02" db="EMBL/GenBank/DDBJ databases">
        <title>Infant gut strain persistence is associated with maternal origin, phylogeny, and functional potential including surface adhesion and iron acquisition.</title>
        <authorList>
            <person name="Lou Y.C."/>
        </authorList>
    </citation>
    <scope>NUCLEOTIDE SEQUENCE</scope>
    <source>
        <strain evidence="11">L3_108_103G1_dasL3_108_103G1_concoct_2</strain>
    </source>
</reference>
<sequence length="431" mass="47432">MHKISQFIEEKVAPVATRLSSQKYLKALQSTFLFLIPFFTIGSFALVLISPPMDYTTMDPGFLCSFMRGWQAFADYTGPVLEYVFNVTMPLMSLYVAVGISYNLCKEYKMNTMMPILVTMSTFVISASMNVDRTLSFAAFDATGLFTAIFVGITSFELYRVLVEKKIGRINLEGSGVPPALADSIGNLVPVAIVVILTAFLNNLLLSFAHINLPQVITMLMTPLVSAVDNVWGIIILALIVMVFWWFGIHDSVITSALDPFFYSNLGANAAAFAAGTAAVALPHVVTAPFWWNFMAIGGSGATLGLAFLALTSKSKQLRTIGKLSFIPSLFNINEPLIFGLPLMYNPIMMIPFIIVMPLNGLITYLAMSSGLVARTFAYASWNMFSPIAALIDTMDFKAVLLIIFLIVVDILIYLPFFKAFEKEKIAEEGK</sequence>
<evidence type="ECO:0000256" key="5">
    <source>
        <dbReference type="ARBA" id="ARBA00022692"/>
    </source>
</evidence>
<dbReference type="Proteomes" id="UP000753219">
    <property type="component" value="Unassembled WGS sequence"/>
</dbReference>
<dbReference type="AlphaFoldDB" id="A0A415NZ06"/>
<keyword evidence="4 8" id="KW-0762">Sugar transport</keyword>
<comment type="subcellular location">
    <subcellularLocation>
        <location evidence="1">Cell membrane</location>
        <topology evidence="1">Multi-pass membrane protein</topology>
    </subcellularLocation>
</comment>
<evidence type="ECO:0000256" key="7">
    <source>
        <dbReference type="ARBA" id="ARBA00023136"/>
    </source>
</evidence>
<protein>
    <recommendedName>
        <fullName evidence="8">Permease IIC component</fullName>
    </recommendedName>
</protein>
<dbReference type="InterPro" id="IPR051088">
    <property type="entry name" value="PTS_Sugar-EIIC/EIIB"/>
</dbReference>
<comment type="caution">
    <text evidence="12">The sequence shown here is derived from an EMBL/GenBank/DDBJ whole genome shotgun (WGS) entry which is preliminary data.</text>
</comment>
<gene>
    <name evidence="12" type="ORF">DWZ83_10340</name>
    <name evidence="11" type="ORF">KHZ85_04635</name>
</gene>
<evidence type="ECO:0000256" key="6">
    <source>
        <dbReference type="ARBA" id="ARBA00022989"/>
    </source>
</evidence>
<dbReference type="InterPro" id="IPR003352">
    <property type="entry name" value="PTS_EIIC"/>
</dbReference>
<keyword evidence="6 9" id="KW-1133">Transmembrane helix</keyword>
<evidence type="ECO:0000256" key="3">
    <source>
        <dbReference type="ARBA" id="ARBA00022475"/>
    </source>
</evidence>
<dbReference type="GO" id="GO:0005886">
    <property type="term" value="C:plasma membrane"/>
    <property type="evidence" value="ECO:0007669"/>
    <property type="project" value="UniProtKB-SubCell"/>
</dbReference>
<dbReference type="PIRSF" id="PIRSF006351">
    <property type="entry name" value="PTS_EIIC-Cellobiose"/>
    <property type="match status" value="1"/>
</dbReference>
<feature type="transmembrane region" description="Helical" evidence="9">
    <location>
        <begin position="351"/>
        <end position="378"/>
    </location>
</feature>
<proteinExistence type="predicted"/>
<feature type="transmembrane region" description="Helical" evidence="9">
    <location>
        <begin position="231"/>
        <end position="249"/>
    </location>
</feature>
<feature type="transmembrane region" description="Helical" evidence="9">
    <location>
        <begin position="188"/>
        <end position="211"/>
    </location>
</feature>
<dbReference type="Proteomes" id="UP000284868">
    <property type="component" value="Unassembled WGS sequence"/>
</dbReference>
<keyword evidence="5 9" id="KW-0812">Transmembrane</keyword>
<evidence type="ECO:0000256" key="1">
    <source>
        <dbReference type="ARBA" id="ARBA00004651"/>
    </source>
</evidence>
<keyword evidence="3 8" id="KW-1003">Cell membrane</keyword>
<evidence type="ECO:0000256" key="9">
    <source>
        <dbReference type="SAM" id="Phobius"/>
    </source>
</evidence>
<feature type="transmembrane region" description="Helical" evidence="9">
    <location>
        <begin position="137"/>
        <end position="159"/>
    </location>
</feature>
<keyword evidence="7 8" id="KW-0472">Membrane</keyword>
<dbReference type="NCBIfam" id="TIGR00410">
    <property type="entry name" value="lacE"/>
    <property type="match status" value="1"/>
</dbReference>
<dbReference type="PROSITE" id="PS51105">
    <property type="entry name" value="PTS_EIIC_TYPE_3"/>
    <property type="match status" value="1"/>
</dbReference>
<evidence type="ECO:0000313" key="12">
    <source>
        <dbReference type="EMBL" id="RHM05723.1"/>
    </source>
</evidence>
<name>A0A415NZ06_9FIRM</name>
<evidence type="ECO:0000256" key="2">
    <source>
        <dbReference type="ARBA" id="ARBA00022448"/>
    </source>
</evidence>
<feature type="transmembrane region" description="Helical" evidence="9">
    <location>
        <begin position="399"/>
        <end position="417"/>
    </location>
</feature>
<evidence type="ECO:0000313" key="13">
    <source>
        <dbReference type="Proteomes" id="UP000284868"/>
    </source>
</evidence>
<dbReference type="OrthoDB" id="1641940at2"/>
<dbReference type="GeneID" id="92793096"/>
<keyword evidence="13" id="KW-1185">Reference proteome</keyword>
<feature type="transmembrane region" description="Helical" evidence="9">
    <location>
        <begin position="27"/>
        <end position="49"/>
    </location>
</feature>